<organism evidence="2 3">
    <name type="scientific">Aureliella helgolandensis</name>
    <dbReference type="NCBI Taxonomy" id="2527968"/>
    <lineage>
        <taxon>Bacteria</taxon>
        <taxon>Pseudomonadati</taxon>
        <taxon>Planctomycetota</taxon>
        <taxon>Planctomycetia</taxon>
        <taxon>Pirellulales</taxon>
        <taxon>Pirellulaceae</taxon>
        <taxon>Aureliella</taxon>
    </lineage>
</organism>
<dbReference type="RefSeq" id="WP_145080843.1">
    <property type="nucleotide sequence ID" value="NZ_CP036298.1"/>
</dbReference>
<feature type="chain" id="PRO_5021979611" description="Phytase-like domain-containing protein" evidence="1">
    <location>
        <begin position="25"/>
        <end position="369"/>
    </location>
</feature>
<evidence type="ECO:0008006" key="4">
    <source>
        <dbReference type="Google" id="ProtNLM"/>
    </source>
</evidence>
<reference evidence="2 3" key="1">
    <citation type="submission" date="2019-02" db="EMBL/GenBank/DDBJ databases">
        <title>Deep-cultivation of Planctomycetes and their phenomic and genomic characterization uncovers novel biology.</title>
        <authorList>
            <person name="Wiegand S."/>
            <person name="Jogler M."/>
            <person name="Boedeker C."/>
            <person name="Pinto D."/>
            <person name="Vollmers J."/>
            <person name="Rivas-Marin E."/>
            <person name="Kohn T."/>
            <person name="Peeters S.H."/>
            <person name="Heuer A."/>
            <person name="Rast P."/>
            <person name="Oberbeckmann S."/>
            <person name="Bunk B."/>
            <person name="Jeske O."/>
            <person name="Meyerdierks A."/>
            <person name="Storesund J.E."/>
            <person name="Kallscheuer N."/>
            <person name="Luecker S."/>
            <person name="Lage O.M."/>
            <person name="Pohl T."/>
            <person name="Merkel B.J."/>
            <person name="Hornburger P."/>
            <person name="Mueller R.-W."/>
            <person name="Bruemmer F."/>
            <person name="Labrenz M."/>
            <person name="Spormann A.M."/>
            <person name="Op den Camp H."/>
            <person name="Overmann J."/>
            <person name="Amann R."/>
            <person name="Jetten M.S.M."/>
            <person name="Mascher T."/>
            <person name="Medema M.H."/>
            <person name="Devos D.P."/>
            <person name="Kaster A.-K."/>
            <person name="Ovreas L."/>
            <person name="Rohde M."/>
            <person name="Galperin M.Y."/>
            <person name="Jogler C."/>
        </authorList>
    </citation>
    <scope>NUCLEOTIDE SEQUENCE [LARGE SCALE GENOMIC DNA]</scope>
    <source>
        <strain evidence="2 3">Q31a</strain>
    </source>
</reference>
<dbReference type="EMBL" id="CP036298">
    <property type="protein sequence ID" value="QDV25578.1"/>
    <property type="molecule type" value="Genomic_DNA"/>
</dbReference>
<dbReference type="OrthoDB" id="237405at2"/>
<accession>A0A518GAE9</accession>
<name>A0A518GAE9_9BACT</name>
<evidence type="ECO:0000313" key="2">
    <source>
        <dbReference type="EMBL" id="QDV25578.1"/>
    </source>
</evidence>
<dbReference type="AlphaFoldDB" id="A0A518GAE9"/>
<evidence type="ECO:0000313" key="3">
    <source>
        <dbReference type="Proteomes" id="UP000318017"/>
    </source>
</evidence>
<protein>
    <recommendedName>
        <fullName evidence="4">Phytase-like domain-containing protein</fullName>
    </recommendedName>
</protein>
<gene>
    <name evidence="2" type="ORF">Q31a_39040</name>
</gene>
<evidence type="ECO:0000256" key="1">
    <source>
        <dbReference type="SAM" id="SignalP"/>
    </source>
</evidence>
<keyword evidence="1" id="KW-0732">Signal</keyword>
<dbReference type="KEGG" id="ahel:Q31a_39040"/>
<dbReference type="Proteomes" id="UP000318017">
    <property type="component" value="Chromosome"/>
</dbReference>
<feature type="signal peptide" evidence="1">
    <location>
        <begin position="1"/>
        <end position="24"/>
    </location>
</feature>
<keyword evidence="3" id="KW-1185">Reference proteome</keyword>
<sequence length="369" mass="38901" precursor="true">MQSTKHSLGRFLAVVAAVSVVCSAATTEAARPGMAPGQIKIESIGPMAFAESGILLVGDPKAATVYAIELDATDSGNSQVEVADVQAAIAKAANTTSDKVKLGDLAADSTRQIVILSAEVDGAVGLFRILPDGSAQTIDTAKILHAKKVIPNAPADEETGEGRRRRNRRLESITDLAFFDGKVLVSGLTQEDSDSSVREFPFPFAENTHVTNVEIFHAAHGRVESPTIQTFVPINIAGEPSLLAGFTCTPLVRFPIDQLNGGDKVRGTTIAELGNRNRPLDLIVYMKDNASHLLMSNSARGVMKISTENLNAAPGLTEPVGGGGTAGQPFETVEAFQDVLQMDKLDATHAVLLVGKPESTQKLVTVVLP</sequence>
<proteinExistence type="predicted"/>